<accession>A0A837RAY2</accession>
<gene>
    <name evidence="1" type="ORF">FD24_GL002908</name>
</gene>
<comment type="caution">
    <text evidence="1">The sequence shown here is derived from an EMBL/GenBank/DDBJ whole genome shotgun (WGS) entry which is preliminary data.</text>
</comment>
<dbReference type="AlphaFoldDB" id="A0A837RAY2"/>
<dbReference type="RefSeq" id="WP_050337785.1">
    <property type="nucleotide sequence ID" value="NZ_AZCU01000006.1"/>
</dbReference>
<dbReference type="Proteomes" id="UP000051020">
    <property type="component" value="Unassembled WGS sequence"/>
</dbReference>
<sequence length="171" mass="19871">MKVEKLENSISKEEMEIDNYVPVSISFPENDLEAEGLYYYRFINKEYSFVEFKINSVSKKIVNVTVTSINDIQNSDFIFNGSIPEANPIINIYEFEYGDVITNNRSFEFYIGEKKIFFILDDEEISAMIMISNHFFALLNRENDIVGAQIANFNDEDWNALVRNLKEAGKI</sequence>
<proteinExistence type="predicted"/>
<dbReference type="EMBL" id="AZCU01000006">
    <property type="protein sequence ID" value="KRK25766.1"/>
    <property type="molecule type" value="Genomic_DNA"/>
</dbReference>
<organism evidence="1 2">
    <name type="scientific">Lactiplantibacillus pentosus DSM 20314</name>
    <dbReference type="NCBI Taxonomy" id="1423791"/>
    <lineage>
        <taxon>Bacteria</taxon>
        <taxon>Bacillati</taxon>
        <taxon>Bacillota</taxon>
        <taxon>Bacilli</taxon>
        <taxon>Lactobacillales</taxon>
        <taxon>Lactobacillaceae</taxon>
        <taxon>Lactiplantibacillus</taxon>
    </lineage>
</organism>
<protein>
    <submittedName>
        <fullName evidence="1">Uncharacterized protein</fullName>
    </submittedName>
</protein>
<dbReference type="GeneID" id="49392759"/>
<name>A0A837RAY2_LACPE</name>
<reference evidence="1 2" key="1">
    <citation type="journal article" date="2015" name="Genome Announc.">
        <title>Expanding the biotechnology potential of lactobacilli through comparative genomics of 213 strains and associated genera.</title>
        <authorList>
            <person name="Sun Z."/>
            <person name="Harris H.M."/>
            <person name="McCann A."/>
            <person name="Guo C."/>
            <person name="Argimon S."/>
            <person name="Zhang W."/>
            <person name="Yang X."/>
            <person name="Jeffery I.B."/>
            <person name="Cooney J.C."/>
            <person name="Kagawa T.F."/>
            <person name="Liu W."/>
            <person name="Song Y."/>
            <person name="Salvetti E."/>
            <person name="Wrobel A."/>
            <person name="Rasinkangas P."/>
            <person name="Parkhill J."/>
            <person name="Rea M.C."/>
            <person name="O'Sullivan O."/>
            <person name="Ritari J."/>
            <person name="Douillard F.P."/>
            <person name="Paul Ross R."/>
            <person name="Yang R."/>
            <person name="Briner A.E."/>
            <person name="Felis G.E."/>
            <person name="de Vos W.M."/>
            <person name="Barrangou R."/>
            <person name="Klaenhammer T.R."/>
            <person name="Caufield P.W."/>
            <person name="Cui Y."/>
            <person name="Zhang H."/>
            <person name="O'Toole P.W."/>
        </authorList>
    </citation>
    <scope>NUCLEOTIDE SEQUENCE [LARGE SCALE GENOMIC DNA]</scope>
    <source>
        <strain evidence="1 2">DSM 20314</strain>
    </source>
</reference>
<evidence type="ECO:0000313" key="1">
    <source>
        <dbReference type="EMBL" id="KRK25766.1"/>
    </source>
</evidence>
<evidence type="ECO:0000313" key="2">
    <source>
        <dbReference type="Proteomes" id="UP000051020"/>
    </source>
</evidence>